<organism evidence="5 6">
    <name type="scientific">Anoxybacillus ayderensis</name>
    <dbReference type="NCBI Taxonomy" id="265546"/>
    <lineage>
        <taxon>Bacteria</taxon>
        <taxon>Bacillati</taxon>
        <taxon>Bacillota</taxon>
        <taxon>Bacilli</taxon>
        <taxon>Bacillales</taxon>
        <taxon>Anoxybacillaceae</taxon>
        <taxon>Anoxybacillus</taxon>
    </lineage>
</organism>
<dbReference type="Pfam" id="PF00501">
    <property type="entry name" value="AMP-binding"/>
    <property type="match status" value="1"/>
</dbReference>
<dbReference type="InterPro" id="IPR020845">
    <property type="entry name" value="AMP-binding_CS"/>
</dbReference>
<dbReference type="InterPro" id="IPR042099">
    <property type="entry name" value="ANL_N_sf"/>
</dbReference>
<reference evidence="5 6" key="1">
    <citation type="submission" date="2015-01" db="EMBL/GenBank/DDBJ databases">
        <title>Genome sequence of Anoxybacillus ayderensis strain AB04.</title>
        <authorList>
            <person name="Belduz A.O."/>
            <person name="Canakci S."/>
            <person name="Chan K.-G."/>
            <person name="Kahar U.M."/>
            <person name="Yaakob A.S."/>
            <person name="Chan C.S."/>
            <person name="Goh K.M."/>
        </authorList>
    </citation>
    <scope>NUCLEOTIDE SEQUENCE [LARGE SCALE GENOMIC DNA]</scope>
    <source>
        <strain evidence="5 6">AB04</strain>
    </source>
</reference>
<dbReference type="PROSITE" id="PS00455">
    <property type="entry name" value="AMP_BINDING"/>
    <property type="match status" value="1"/>
</dbReference>
<evidence type="ECO:0000256" key="1">
    <source>
        <dbReference type="ARBA" id="ARBA00006432"/>
    </source>
</evidence>
<dbReference type="InterPro" id="IPR050237">
    <property type="entry name" value="ATP-dep_AMP-bd_enzyme"/>
</dbReference>
<dbReference type="Pfam" id="PF13193">
    <property type="entry name" value="AMP-binding_C"/>
    <property type="match status" value="1"/>
</dbReference>
<dbReference type="InterPro" id="IPR045851">
    <property type="entry name" value="AMP-bd_C_sf"/>
</dbReference>
<name>A0A0D0G5P2_9BACL</name>
<feature type="domain" description="AMP-dependent synthetase/ligase" evidence="3">
    <location>
        <begin position="8"/>
        <end position="367"/>
    </location>
</feature>
<evidence type="ECO:0000313" key="6">
    <source>
        <dbReference type="Proteomes" id="UP000032047"/>
    </source>
</evidence>
<feature type="domain" description="AMP-binding enzyme C-terminal" evidence="4">
    <location>
        <begin position="417"/>
        <end position="492"/>
    </location>
</feature>
<evidence type="ECO:0000313" key="5">
    <source>
        <dbReference type="EMBL" id="KIP20705.1"/>
    </source>
</evidence>
<gene>
    <name evidence="5" type="ORF">JV16_02161</name>
</gene>
<dbReference type="Proteomes" id="UP000032047">
    <property type="component" value="Unassembled WGS sequence"/>
</dbReference>
<dbReference type="EC" id="6.2.1.3" evidence="5"/>
<dbReference type="NCBIfam" id="NF004837">
    <property type="entry name" value="PRK06187.1"/>
    <property type="match status" value="1"/>
</dbReference>
<dbReference type="GO" id="GO:0004467">
    <property type="term" value="F:long-chain fatty acid-CoA ligase activity"/>
    <property type="evidence" value="ECO:0007669"/>
    <property type="project" value="UniProtKB-EC"/>
</dbReference>
<accession>A0A0D0G5P2</accession>
<proteinExistence type="inferred from homology"/>
<dbReference type="InterPro" id="IPR025110">
    <property type="entry name" value="AMP-bd_C"/>
</dbReference>
<dbReference type="InterPro" id="IPR000873">
    <property type="entry name" value="AMP-dep_synth/lig_dom"/>
</dbReference>
<protein>
    <submittedName>
        <fullName evidence="5">Long-chain-fatty-acid--CoA ligase</fullName>
        <ecNumber evidence="5">6.2.1.3</ecNumber>
    </submittedName>
</protein>
<dbReference type="Gene3D" id="3.40.50.12780">
    <property type="entry name" value="N-terminal domain of ligase-like"/>
    <property type="match status" value="1"/>
</dbReference>
<dbReference type="PATRIC" id="fig|265546.4.peg.2170"/>
<dbReference type="Gene3D" id="3.30.300.30">
    <property type="match status" value="1"/>
</dbReference>
<comment type="similarity">
    <text evidence="1">Belongs to the ATP-dependent AMP-binding enzyme family.</text>
</comment>
<dbReference type="RefSeq" id="WP_042535765.1">
    <property type="nucleotide sequence ID" value="NZ_JXTG01000012.1"/>
</dbReference>
<evidence type="ECO:0000259" key="3">
    <source>
        <dbReference type="Pfam" id="PF00501"/>
    </source>
</evidence>
<dbReference type="FunFam" id="3.30.300.30:FF:000008">
    <property type="entry name" value="2,3-dihydroxybenzoate-AMP ligase"/>
    <property type="match status" value="1"/>
</dbReference>
<evidence type="ECO:0000256" key="2">
    <source>
        <dbReference type="ARBA" id="ARBA00022598"/>
    </source>
</evidence>
<evidence type="ECO:0000259" key="4">
    <source>
        <dbReference type="Pfam" id="PF13193"/>
    </source>
</evidence>
<comment type="caution">
    <text evidence="5">The sequence shown here is derived from an EMBL/GenBank/DDBJ whole genome shotgun (WGS) entry which is preliminary data.</text>
</comment>
<keyword evidence="6" id="KW-1185">Reference proteome</keyword>
<dbReference type="PANTHER" id="PTHR43767">
    <property type="entry name" value="LONG-CHAIN-FATTY-ACID--COA LIGASE"/>
    <property type="match status" value="1"/>
</dbReference>
<dbReference type="PANTHER" id="PTHR43767:SF1">
    <property type="entry name" value="NONRIBOSOMAL PEPTIDE SYNTHASE PES1 (EUROFUNG)-RELATED"/>
    <property type="match status" value="1"/>
</dbReference>
<keyword evidence="2 5" id="KW-0436">Ligase</keyword>
<sequence>MNISELLARNARKFPNKTALIDGDVSLSYQEVDDTVNRLASSLASLGITQGDKVVLYMPNTKEFLYAYFAVLRLGAIIVPVNARLTAQEVQYIIEHSEAKAVIAHDWIYEELASLVHTVDVIWVKTGEATDGWRSLTQLIANGYTFPIVCSLNEDDEATILYTSGTTGRPKGVLFTCRNILAVATMMALETKMDKHSRLLHMMPLSHSAPLHLFFVGGMYVGATHVLSATFSPEALLQLITKHEITHFFGAPVAYLLTAQHPRLHEYDLSSVQYWTYGGAPLSAKEVQFVAKQFRTDRLMCLYGLTEAGPNGTYLSPEEHATKAGSVGKDAALHCEVKIVDEHGKEVPPGEVGEVVLAGEGIMKGYYKDEEKTAETVKNGWLYTGDLARCDEDGYIWIVDRKKDMIISGGVNIYPKEVEDALKLHPAIVDVAVVGVPHREWGETVKAFVVTKEPIEQLEEECKRFLSDKLADYKIPKLYEAIHELPRNATGKILKQVLRGMDHETATRS</sequence>
<dbReference type="CDD" id="cd17631">
    <property type="entry name" value="FACL_FadD13-like"/>
    <property type="match status" value="1"/>
</dbReference>
<dbReference type="AlphaFoldDB" id="A0A0D0G5P2"/>
<dbReference type="EMBL" id="JXTG01000012">
    <property type="protein sequence ID" value="KIP20705.1"/>
    <property type="molecule type" value="Genomic_DNA"/>
</dbReference>
<dbReference type="SUPFAM" id="SSF56801">
    <property type="entry name" value="Acetyl-CoA synthetase-like"/>
    <property type="match status" value="1"/>
</dbReference>